<evidence type="ECO:0000256" key="8">
    <source>
        <dbReference type="ARBA" id="ARBA00038271"/>
    </source>
</evidence>
<dbReference type="InterPro" id="IPR017441">
    <property type="entry name" value="Protein_kinase_ATP_BS"/>
</dbReference>
<dbReference type="PROSITE" id="PS00108">
    <property type="entry name" value="PROTEIN_KINASE_ST"/>
    <property type="match status" value="1"/>
</dbReference>
<evidence type="ECO:0000259" key="14">
    <source>
        <dbReference type="PROSITE" id="PS51285"/>
    </source>
</evidence>
<dbReference type="InterPro" id="IPR000961">
    <property type="entry name" value="AGC-kinase_C"/>
</dbReference>
<dbReference type="CDD" id="cd05573">
    <property type="entry name" value="STKc_ROCK_NDR_like"/>
    <property type="match status" value="1"/>
</dbReference>
<feature type="domain" description="Protein kinase" evidence="13">
    <location>
        <begin position="374"/>
        <end position="742"/>
    </location>
</feature>
<dbReference type="EC" id="2.7.11.1" evidence="1"/>
<dbReference type="CDD" id="cd21742">
    <property type="entry name" value="MobB_NDR_LATS-like"/>
    <property type="match status" value="1"/>
</dbReference>
<protein>
    <recommendedName>
        <fullName evidence="1">non-specific serine/threonine protein kinase</fullName>
        <ecNumber evidence="1">2.7.11.1</ecNumber>
    </recommendedName>
</protein>
<evidence type="ECO:0000256" key="1">
    <source>
        <dbReference type="ARBA" id="ARBA00012513"/>
    </source>
</evidence>
<keyword evidence="5 11" id="KW-0547">Nucleotide-binding</keyword>
<evidence type="ECO:0000256" key="2">
    <source>
        <dbReference type="ARBA" id="ARBA00022527"/>
    </source>
</evidence>
<dbReference type="SMART" id="SM00220">
    <property type="entry name" value="S_TKc"/>
    <property type="match status" value="1"/>
</dbReference>
<keyword evidence="7 11" id="KW-0067">ATP-binding</keyword>
<dbReference type="InterPro" id="IPR050839">
    <property type="entry name" value="Rho-assoc_Ser/Thr_Kinase"/>
</dbReference>
<dbReference type="EMBL" id="MU154522">
    <property type="protein sequence ID" value="KAF9501909.1"/>
    <property type="molecule type" value="Genomic_DNA"/>
</dbReference>
<organism evidence="15 16">
    <name type="scientific">Pleurotus eryngii</name>
    <name type="common">Boletus of the steppes</name>
    <dbReference type="NCBI Taxonomy" id="5323"/>
    <lineage>
        <taxon>Eukaryota</taxon>
        <taxon>Fungi</taxon>
        <taxon>Dikarya</taxon>
        <taxon>Basidiomycota</taxon>
        <taxon>Agaricomycotina</taxon>
        <taxon>Agaricomycetes</taxon>
        <taxon>Agaricomycetidae</taxon>
        <taxon>Agaricales</taxon>
        <taxon>Pleurotineae</taxon>
        <taxon>Pleurotaceae</taxon>
        <taxon>Pleurotus</taxon>
    </lineage>
</organism>
<feature type="binding site" evidence="11">
    <location>
        <position position="403"/>
    </location>
    <ligand>
        <name>ATP</name>
        <dbReference type="ChEBI" id="CHEBI:30616"/>
    </ligand>
</feature>
<evidence type="ECO:0000256" key="9">
    <source>
        <dbReference type="ARBA" id="ARBA00047899"/>
    </source>
</evidence>
<dbReference type="InterPro" id="IPR059233">
    <property type="entry name" value="MobB_NdrA/B/Cbk1"/>
</dbReference>
<dbReference type="SUPFAM" id="SSF56112">
    <property type="entry name" value="Protein kinase-like (PK-like)"/>
    <property type="match status" value="1"/>
</dbReference>
<accession>A0A9P6DK58</accession>
<dbReference type="InterPro" id="IPR011009">
    <property type="entry name" value="Kinase-like_dom_sf"/>
</dbReference>
<dbReference type="Gene3D" id="3.30.200.20">
    <property type="entry name" value="Phosphorylase Kinase, domain 1"/>
    <property type="match status" value="2"/>
</dbReference>
<keyword evidence="3" id="KW-0597">Phosphoprotein</keyword>
<evidence type="ECO:0000256" key="4">
    <source>
        <dbReference type="ARBA" id="ARBA00022679"/>
    </source>
</evidence>
<sequence length="865" mass="97979">MGSRRPLPALPTMRAEYYHDLPRSPAMYSATNPYFNSQVPYSPFSDHRAPDLREEPTSSVPVGTMLHKGFYDLLAMIPTPSPSRLLWGPPAPSEPIVAGPRYEEIPASIPPDIKPVAPAISANVSPTGLRKGRRISKDMVSHPTGFIHLVHASDADQAEALLTRWGPDGLGKLGDPRWANPIKDRVRQINQARAVNEVVNALKPCQDSRDDFRGPLRVVNGISSATSSTLTTAARENFRVNPVHVEGLPGRPGNSTIRWEGGLKTHLEGKETEEHLPTSESQDLLDLPPPPKKFITPSLATLEKAVSARIYFENLYFPLFRQPPSREQRRLAMEKDMAQMQLSEAQKENLRARWRQNETDYLRERRRKVDVSAFIKLKTIGHGAFGVVSLVKEQHTNQLYAMKQLRKADMLRKGQEGHVRAERDILKSASMVHSPGSAEWIVKLHYSFQDRDNLYLVLEYMGGGDLLNLLIERDVFEEDFTRFYVAEMVLAIESCHKLGFIHRDIKPDNFLFDPEGHIKLKLICIGRMTLRVCQFHFILYLCDQTTLDYEQQRLQLLHKHGIDLEDSNGLADGRKTRRMDRKEVELLMGGEGQGGIFTWRERNRRKLAYSVCGTNSYMSPEVIRGHGYSYSCDWWSLGVIMFECLYGFPPFVSNSRHVTRQKILNWKQSLRFPSRPRVSHEGVSLMQQLLCEPEDRLGSQTSASVMRPDSMVVQARRSGFINPSGSTTSVDGVEHIKAHPWFKGIDWANIHRYPAPYRPELRNPEDTKHFDPDIPPEPLAPANGAPADTTKDLMLRDKVHGAEILDVRKALAFAGFTHKSPRAITYLRADQAFETTPDIDSNATVRGRSRVREMRDVGKGRAISM</sequence>
<evidence type="ECO:0000256" key="7">
    <source>
        <dbReference type="ARBA" id="ARBA00022840"/>
    </source>
</evidence>
<evidence type="ECO:0000256" key="12">
    <source>
        <dbReference type="SAM" id="MobiDB-lite"/>
    </source>
</evidence>
<name>A0A9P6DK58_PLEER</name>
<feature type="region of interest" description="Disordered" evidence="12">
    <location>
        <begin position="762"/>
        <end position="789"/>
    </location>
</feature>
<keyword evidence="4" id="KW-0808">Transferase</keyword>
<dbReference type="InterPro" id="IPR000719">
    <property type="entry name" value="Prot_kinase_dom"/>
</dbReference>
<proteinExistence type="inferred from homology"/>
<comment type="catalytic activity">
    <reaction evidence="10">
        <text>L-seryl-[protein] + ATP = O-phospho-L-seryl-[protein] + ADP + H(+)</text>
        <dbReference type="Rhea" id="RHEA:17989"/>
        <dbReference type="Rhea" id="RHEA-COMP:9863"/>
        <dbReference type="Rhea" id="RHEA-COMP:11604"/>
        <dbReference type="ChEBI" id="CHEBI:15378"/>
        <dbReference type="ChEBI" id="CHEBI:29999"/>
        <dbReference type="ChEBI" id="CHEBI:30616"/>
        <dbReference type="ChEBI" id="CHEBI:83421"/>
        <dbReference type="ChEBI" id="CHEBI:456216"/>
        <dbReference type="EC" id="2.7.11.1"/>
    </reaction>
</comment>
<feature type="domain" description="AGC-kinase C-terminal" evidence="14">
    <location>
        <begin position="743"/>
        <end position="828"/>
    </location>
</feature>
<dbReference type="GO" id="GO:0004674">
    <property type="term" value="F:protein serine/threonine kinase activity"/>
    <property type="evidence" value="ECO:0007669"/>
    <property type="project" value="UniProtKB-KW"/>
</dbReference>
<comment type="similarity">
    <text evidence="8">Belongs to the protein kinase superfamily. STE Ser/Thr protein kinase family. COT1 subfamily.</text>
</comment>
<comment type="caution">
    <text evidence="15">The sequence shown here is derived from an EMBL/GenBank/DDBJ whole genome shotgun (WGS) entry which is preliminary data.</text>
</comment>
<gene>
    <name evidence="15" type="ORF">BDN71DRAFT_1500913</name>
</gene>
<keyword evidence="6 15" id="KW-0418">Kinase</keyword>
<dbReference type="Pfam" id="PF00069">
    <property type="entry name" value="Pkinase"/>
    <property type="match status" value="2"/>
</dbReference>
<evidence type="ECO:0000256" key="3">
    <source>
        <dbReference type="ARBA" id="ARBA00022553"/>
    </source>
</evidence>
<feature type="region of interest" description="Disordered" evidence="12">
    <location>
        <begin position="270"/>
        <end position="290"/>
    </location>
</feature>
<comment type="catalytic activity">
    <reaction evidence="9">
        <text>L-threonyl-[protein] + ATP = O-phospho-L-threonyl-[protein] + ADP + H(+)</text>
        <dbReference type="Rhea" id="RHEA:46608"/>
        <dbReference type="Rhea" id="RHEA-COMP:11060"/>
        <dbReference type="Rhea" id="RHEA-COMP:11605"/>
        <dbReference type="ChEBI" id="CHEBI:15378"/>
        <dbReference type="ChEBI" id="CHEBI:30013"/>
        <dbReference type="ChEBI" id="CHEBI:30616"/>
        <dbReference type="ChEBI" id="CHEBI:61977"/>
        <dbReference type="ChEBI" id="CHEBI:456216"/>
        <dbReference type="EC" id="2.7.11.1"/>
    </reaction>
</comment>
<dbReference type="InterPro" id="IPR008271">
    <property type="entry name" value="Ser/Thr_kinase_AS"/>
</dbReference>
<keyword evidence="2" id="KW-0723">Serine/threonine-protein kinase</keyword>
<evidence type="ECO:0000313" key="15">
    <source>
        <dbReference type="EMBL" id="KAF9501909.1"/>
    </source>
</evidence>
<keyword evidence="16" id="KW-1185">Reference proteome</keyword>
<evidence type="ECO:0000259" key="13">
    <source>
        <dbReference type="PROSITE" id="PS50011"/>
    </source>
</evidence>
<reference evidence="15" key="1">
    <citation type="submission" date="2020-11" db="EMBL/GenBank/DDBJ databases">
        <authorList>
            <consortium name="DOE Joint Genome Institute"/>
            <person name="Ahrendt S."/>
            <person name="Riley R."/>
            <person name="Andreopoulos W."/>
            <person name="Labutti K."/>
            <person name="Pangilinan J."/>
            <person name="Ruiz-Duenas F.J."/>
            <person name="Barrasa J.M."/>
            <person name="Sanchez-Garcia M."/>
            <person name="Camarero S."/>
            <person name="Miyauchi S."/>
            <person name="Serrano A."/>
            <person name="Linde D."/>
            <person name="Babiker R."/>
            <person name="Drula E."/>
            <person name="Ayuso-Fernandez I."/>
            <person name="Pacheco R."/>
            <person name="Padilla G."/>
            <person name="Ferreira P."/>
            <person name="Barriuso J."/>
            <person name="Kellner H."/>
            <person name="Castanera R."/>
            <person name="Alfaro M."/>
            <person name="Ramirez L."/>
            <person name="Pisabarro A.G."/>
            <person name="Kuo A."/>
            <person name="Tritt A."/>
            <person name="Lipzen A."/>
            <person name="He G."/>
            <person name="Yan M."/>
            <person name="Ng V."/>
            <person name="Cullen D."/>
            <person name="Martin F."/>
            <person name="Rosso M.-N."/>
            <person name="Henrissat B."/>
            <person name="Hibbett D."/>
            <person name="Martinez A.T."/>
            <person name="Grigoriev I.V."/>
        </authorList>
    </citation>
    <scope>NUCLEOTIDE SEQUENCE</scope>
    <source>
        <strain evidence="15">ATCC 90797</strain>
    </source>
</reference>
<evidence type="ECO:0000256" key="6">
    <source>
        <dbReference type="ARBA" id="ARBA00022777"/>
    </source>
</evidence>
<dbReference type="Proteomes" id="UP000807025">
    <property type="component" value="Unassembled WGS sequence"/>
</dbReference>
<dbReference type="PROSITE" id="PS51285">
    <property type="entry name" value="AGC_KINASE_CTER"/>
    <property type="match status" value="1"/>
</dbReference>
<dbReference type="AlphaFoldDB" id="A0A9P6DK58"/>
<feature type="compositionally biased region" description="Basic and acidic residues" evidence="12">
    <location>
        <begin position="762"/>
        <end position="772"/>
    </location>
</feature>
<dbReference type="PROSITE" id="PS50011">
    <property type="entry name" value="PROTEIN_KINASE_DOM"/>
    <property type="match status" value="1"/>
</dbReference>
<dbReference type="FunFam" id="3.30.200.20:FF:000192">
    <property type="entry name" value="Serine/threonine-protein kinase cot-1"/>
    <property type="match status" value="1"/>
</dbReference>
<evidence type="ECO:0000256" key="11">
    <source>
        <dbReference type="PROSITE-ProRule" id="PRU10141"/>
    </source>
</evidence>
<evidence type="ECO:0000256" key="10">
    <source>
        <dbReference type="ARBA" id="ARBA00048679"/>
    </source>
</evidence>
<dbReference type="SMART" id="SM00133">
    <property type="entry name" value="S_TK_X"/>
    <property type="match status" value="1"/>
</dbReference>
<dbReference type="PANTHER" id="PTHR22988:SF76">
    <property type="entry name" value="CHROMOSOME UNDETERMINED SCAFFOLD_135, WHOLE GENOME SHOTGUN SEQUENCE"/>
    <property type="match status" value="1"/>
</dbReference>
<evidence type="ECO:0000313" key="16">
    <source>
        <dbReference type="Proteomes" id="UP000807025"/>
    </source>
</evidence>
<dbReference type="Gene3D" id="1.10.510.10">
    <property type="entry name" value="Transferase(Phosphotransferase) domain 1"/>
    <property type="match status" value="3"/>
</dbReference>
<evidence type="ECO:0000256" key="5">
    <source>
        <dbReference type="ARBA" id="ARBA00022741"/>
    </source>
</evidence>
<dbReference type="GO" id="GO:0005524">
    <property type="term" value="F:ATP binding"/>
    <property type="evidence" value="ECO:0007669"/>
    <property type="project" value="UniProtKB-UniRule"/>
</dbReference>
<dbReference type="OrthoDB" id="3638488at2759"/>
<dbReference type="PANTHER" id="PTHR22988">
    <property type="entry name" value="MYOTONIC DYSTROPHY S/T KINASE-RELATED"/>
    <property type="match status" value="1"/>
</dbReference>
<dbReference type="PROSITE" id="PS00107">
    <property type="entry name" value="PROTEIN_KINASE_ATP"/>
    <property type="match status" value="1"/>
</dbReference>